<evidence type="ECO:0000256" key="12">
    <source>
        <dbReference type="SAM" id="Phobius"/>
    </source>
</evidence>
<feature type="domain" description="G-protein coupled receptors family 1 profile" evidence="13">
    <location>
        <begin position="51"/>
        <end position="568"/>
    </location>
</feature>
<keyword evidence="6 12" id="KW-0472">Membrane</keyword>
<evidence type="ECO:0000256" key="4">
    <source>
        <dbReference type="ARBA" id="ARBA00022989"/>
    </source>
</evidence>
<feature type="transmembrane region" description="Helical" evidence="12">
    <location>
        <begin position="110"/>
        <end position="131"/>
    </location>
</feature>
<comment type="subcellular location">
    <subcellularLocation>
        <location evidence="1">Cell membrane</location>
        <topology evidence="1">Multi-pass membrane protein</topology>
    </subcellularLocation>
</comment>
<dbReference type="Pfam" id="PF00001">
    <property type="entry name" value="7tm_1"/>
    <property type="match status" value="2"/>
</dbReference>
<dbReference type="AlphaFoldDB" id="A0A914V500"/>
<evidence type="ECO:0000256" key="1">
    <source>
        <dbReference type="ARBA" id="ARBA00004651"/>
    </source>
</evidence>
<feature type="compositionally biased region" description="Polar residues" evidence="11">
    <location>
        <begin position="327"/>
        <end position="354"/>
    </location>
</feature>
<dbReference type="GO" id="GO:0005886">
    <property type="term" value="C:plasma membrane"/>
    <property type="evidence" value="ECO:0007669"/>
    <property type="project" value="UniProtKB-SubCell"/>
</dbReference>
<evidence type="ECO:0000256" key="2">
    <source>
        <dbReference type="ARBA" id="ARBA00022475"/>
    </source>
</evidence>
<keyword evidence="2" id="KW-1003">Cell membrane</keyword>
<dbReference type="PANTHER" id="PTHR24248">
    <property type="entry name" value="ADRENERGIC RECEPTOR-RELATED G-PROTEIN COUPLED RECEPTOR"/>
    <property type="match status" value="1"/>
</dbReference>
<dbReference type="PROSITE" id="PS50262">
    <property type="entry name" value="G_PROTEIN_RECEP_F1_2"/>
    <property type="match status" value="1"/>
</dbReference>
<keyword evidence="7 10" id="KW-0675">Receptor</keyword>
<feature type="transmembrane region" description="Helical" evidence="12">
    <location>
        <begin position="508"/>
        <end position="532"/>
    </location>
</feature>
<evidence type="ECO:0000259" key="13">
    <source>
        <dbReference type="PROSITE" id="PS50262"/>
    </source>
</evidence>
<dbReference type="PROSITE" id="PS00237">
    <property type="entry name" value="G_PROTEIN_RECEP_F1_1"/>
    <property type="match status" value="1"/>
</dbReference>
<feature type="transmembrane region" description="Helical" evidence="12">
    <location>
        <begin position="226"/>
        <end position="251"/>
    </location>
</feature>
<evidence type="ECO:0000256" key="7">
    <source>
        <dbReference type="ARBA" id="ARBA00023170"/>
    </source>
</evidence>
<feature type="compositionally biased region" description="Basic and acidic residues" evidence="11">
    <location>
        <begin position="426"/>
        <end position="436"/>
    </location>
</feature>
<sequence length="648" mass="71511">MEPVFNDSLLHSLMSHDAELLTCWHLVPWMDYSRLVLTVGLVLVNMLVVFGNCLVIIAVITHRSLHTTTNFIITSLATSDFLLGVFVLPFSISQDMLVQVWPFGTWLCRMWLAIDVWMCTASIYNLVAISFDRFMAVTQPLRYKLISSVRMGRLLVALAWIVSFMICLPPLVVPVIMDQLSGDDSDGDVSRSDSATIAEPADNRSLSIREFLSSCSCSPMNNDDIYVIYSAMGSFIVPWAMIIGLNFGIYYTALRSGMAMKNTYGKCSRSSRSASRTASIRANEPIVLRVHRGGCYTELNAPAPKRSDVDTSQPPVYRRMLRRLSVPSPTQMDNIHNTSLSTPSNYAPSPSGSRATDEPPLSATSTSSAFSRFRRLTLSSLLSRRDSSAAASLSAPLQESQLTADDASPFAASKQDFADSVAGVTDTRRCPSRDHPSPMVDTPSAPKDANNVVDRRKQSDTSMLNGALQHGCSSLNAHSPAMAANQQEIRATITNRARRRAERAETRVAKTIGVVVGCFTVCWLPFTVIYVMQAYDICTLHSGCVPKWLFTITFWMGYSNSAFNPIIYALFSRDFRRAFKRVLSKLTMGCGAPRHGLQAVATKANTKSVNPNAMLNNNGRMVSNYRRTPMIAVNNHATEVDVLLDSYA</sequence>
<organism evidence="14 15">
    <name type="scientific">Plectus sambesii</name>
    <dbReference type="NCBI Taxonomy" id="2011161"/>
    <lineage>
        <taxon>Eukaryota</taxon>
        <taxon>Metazoa</taxon>
        <taxon>Ecdysozoa</taxon>
        <taxon>Nematoda</taxon>
        <taxon>Chromadorea</taxon>
        <taxon>Plectida</taxon>
        <taxon>Plectina</taxon>
        <taxon>Plectoidea</taxon>
        <taxon>Plectidae</taxon>
        <taxon>Plectus</taxon>
    </lineage>
</organism>
<dbReference type="GO" id="GO:0004930">
    <property type="term" value="F:G protein-coupled receptor activity"/>
    <property type="evidence" value="ECO:0007669"/>
    <property type="project" value="UniProtKB-KW"/>
</dbReference>
<keyword evidence="5 10" id="KW-0297">G-protein coupled receptor</keyword>
<evidence type="ECO:0000256" key="6">
    <source>
        <dbReference type="ARBA" id="ARBA00023136"/>
    </source>
</evidence>
<dbReference type="InterPro" id="IPR017452">
    <property type="entry name" value="GPCR_Rhodpsn_7TM"/>
</dbReference>
<dbReference type="PRINTS" id="PR00237">
    <property type="entry name" value="GPCRRHODOPSN"/>
</dbReference>
<evidence type="ECO:0000256" key="10">
    <source>
        <dbReference type="RuleBase" id="RU000688"/>
    </source>
</evidence>
<keyword evidence="9 10" id="KW-0807">Transducer</keyword>
<dbReference type="CDD" id="cd14967">
    <property type="entry name" value="7tmA_amine_R-like"/>
    <property type="match status" value="1"/>
</dbReference>
<evidence type="ECO:0000256" key="9">
    <source>
        <dbReference type="ARBA" id="ARBA00023224"/>
    </source>
</evidence>
<feature type="region of interest" description="Disordered" evidence="11">
    <location>
        <begin position="418"/>
        <end position="460"/>
    </location>
</feature>
<protein>
    <submittedName>
        <fullName evidence="15">G-protein coupled receptors family 1 profile domain-containing protein</fullName>
    </submittedName>
</protein>
<dbReference type="SUPFAM" id="SSF81321">
    <property type="entry name" value="Family A G protein-coupled receptor-like"/>
    <property type="match status" value="1"/>
</dbReference>
<dbReference type="WBParaSite" id="PSAMB.scaffold1552size30058.g13750.t1">
    <property type="protein sequence ID" value="PSAMB.scaffold1552size30058.g13750.t1"/>
    <property type="gene ID" value="PSAMB.scaffold1552size30058.g13750"/>
</dbReference>
<feature type="transmembrane region" description="Helical" evidence="12">
    <location>
        <begin position="152"/>
        <end position="177"/>
    </location>
</feature>
<name>A0A914V500_9BILA</name>
<evidence type="ECO:0000256" key="5">
    <source>
        <dbReference type="ARBA" id="ARBA00023040"/>
    </source>
</evidence>
<keyword evidence="8" id="KW-0325">Glycoprotein</keyword>
<keyword evidence="4 12" id="KW-1133">Transmembrane helix</keyword>
<dbReference type="InterPro" id="IPR000276">
    <property type="entry name" value="GPCR_Rhodpsn"/>
</dbReference>
<evidence type="ECO:0000256" key="11">
    <source>
        <dbReference type="SAM" id="MobiDB-lite"/>
    </source>
</evidence>
<dbReference type="SMART" id="SM01381">
    <property type="entry name" value="7TM_GPCR_Srsx"/>
    <property type="match status" value="1"/>
</dbReference>
<feature type="transmembrane region" description="Helical" evidence="12">
    <location>
        <begin position="71"/>
        <end position="90"/>
    </location>
</feature>
<reference evidence="15" key="1">
    <citation type="submission" date="2022-11" db="UniProtKB">
        <authorList>
            <consortium name="WormBaseParasite"/>
        </authorList>
    </citation>
    <scope>IDENTIFICATION</scope>
</reference>
<comment type="similarity">
    <text evidence="10">Belongs to the G-protein coupled receptor 1 family.</text>
</comment>
<proteinExistence type="inferred from homology"/>
<evidence type="ECO:0000313" key="14">
    <source>
        <dbReference type="Proteomes" id="UP000887566"/>
    </source>
</evidence>
<evidence type="ECO:0000313" key="15">
    <source>
        <dbReference type="WBParaSite" id="PSAMB.scaffold1552size30058.g13750.t1"/>
    </source>
</evidence>
<keyword evidence="3 10" id="KW-0812">Transmembrane</keyword>
<feature type="region of interest" description="Disordered" evidence="11">
    <location>
        <begin position="323"/>
        <end position="367"/>
    </location>
</feature>
<evidence type="ECO:0000256" key="8">
    <source>
        <dbReference type="ARBA" id="ARBA00023180"/>
    </source>
</evidence>
<accession>A0A914V500</accession>
<dbReference type="Gene3D" id="1.20.1070.10">
    <property type="entry name" value="Rhodopsin 7-helix transmembrane proteins"/>
    <property type="match status" value="2"/>
</dbReference>
<evidence type="ECO:0000256" key="3">
    <source>
        <dbReference type="ARBA" id="ARBA00022692"/>
    </source>
</evidence>
<feature type="transmembrane region" description="Helical" evidence="12">
    <location>
        <begin position="552"/>
        <end position="571"/>
    </location>
</feature>
<keyword evidence="14" id="KW-1185">Reference proteome</keyword>
<dbReference type="Proteomes" id="UP000887566">
    <property type="component" value="Unplaced"/>
</dbReference>
<feature type="transmembrane region" description="Helical" evidence="12">
    <location>
        <begin position="35"/>
        <end position="59"/>
    </location>
</feature>
<dbReference type="PANTHER" id="PTHR24248:SF174">
    <property type="entry name" value="TYRAMINE_OCTOPAMINE RECEPTOR"/>
    <property type="match status" value="1"/>
</dbReference>